<evidence type="ECO:0000259" key="19">
    <source>
        <dbReference type="Pfam" id="PF23598"/>
    </source>
</evidence>
<dbReference type="Pfam" id="PF08263">
    <property type="entry name" value="LRRNT_2"/>
    <property type="match status" value="1"/>
</dbReference>
<keyword evidence="7 16" id="KW-0812">Transmembrane</keyword>
<dbReference type="Pfam" id="PF13516">
    <property type="entry name" value="LRR_6"/>
    <property type="match status" value="1"/>
</dbReference>
<dbReference type="GO" id="GO:0005886">
    <property type="term" value="C:plasma membrane"/>
    <property type="evidence" value="ECO:0007669"/>
    <property type="project" value="UniProtKB-SubCell"/>
</dbReference>
<comment type="subcellular location">
    <subcellularLocation>
        <location evidence="1">Cell membrane</location>
        <topology evidence="1">Single-pass type I membrane protein</topology>
    </subcellularLocation>
</comment>
<dbReference type="PANTHER" id="PTHR48061:SF13">
    <property type="entry name" value="LEUCINE-RICH REPEAT-CONTAINING N-TERMINAL PLANT-TYPE DOMAIN-CONTAINING PROTEIN"/>
    <property type="match status" value="1"/>
</dbReference>
<dbReference type="FunFam" id="3.80.10.10:FF:000213">
    <property type="entry name" value="Tyrosine-sulfated glycopeptide receptor 1"/>
    <property type="match status" value="1"/>
</dbReference>
<dbReference type="Gramene" id="OMERI01G03870.1">
    <property type="protein sequence ID" value="OMERI01G03870.1"/>
    <property type="gene ID" value="OMERI01G03870"/>
</dbReference>
<keyword evidence="4" id="KW-1003">Cell membrane</keyword>
<sequence>MSSPIAIGRHEPPPLLVLHLLIHLLLGFQQLCYSLGTHSNNRITAAMPLPCLPDQAAALLRLKRSFTITNDSECTLASWRAGTDCCRWEGVRCGGANGDGRVRSLDLARCFLESAAIDPALFDLTSLRYLNLAHNDFNGSELPATGFERLKHLTHLNLSDASIQGKIPVGIRHLTNLVSLDLSTTFYLVDQDDHFRSLDTWSDPSWWVVEPNIGSLVANLSSLRELYLGRVDLSDNGEDWCTALTNSSTPQLQVLSLRHCRLFGPICTSLSSIHSLTEINLQYNGLYGPVPDSFADLHFLRVLDLADNDLEGLFPKRILQNRNLTTVHISYNTNIYGSLPNFSPVSSLTTLIVSSTNFSGPIPSSIGNLKSLNELGVATNDFRQELPSSIGQLTSLKLLEATGAAIVGTIPSWIANLTSLVLLRFSNCGLSGPIPSSIGNLKNLTRLELYRCNFYGTISPHIFNLTHLKVMYLHSNNLTGTVELSSFWKLPHLFSLNLSGNRLTIVDGDVNSSHVNNMNILRLASCNMSKFPDALRHMSFIQYLDLSDNKIPGAIPQWAWETWSQLVLLNISHNKFSSGNALPVDIESVDLSFNQFEGPIPTPAPDLASLDCSNNQFSSMPFNFSYQLSGICYFMASRNNLSGEIPSSICDARSLVLLDLSYNNLSGSIPSCLIENTNSLSALNLEGNQLTGKLPHNIKKGCAFEELDFSKNSIEGQLPRSLVECRDLQVFDIGDNQISDTFPCWMSVLPKLQVLVLKSNKFFGMVGPFCFGRAKQFFFGTLPIKWFKTFKSMMVKSSDESLSMENQYSRFSQTYQFTAAITYKGYDVTFSKLLRTLSIGELALLRGLNMSHNTLTGPIPSQLGALQELESLDLSSNDLSGEIPQELAQLNFLSVLNLSYNALVGRILDSPQLSNNLSYLGNIGLCGFPLSKECSNMTMLSSHPSEEKHVDVILFLFVGLGVGIGFAVIIVVTWGIRIKKRSQDNRFSFWKKVLCM</sequence>
<dbReference type="EnsemblPlants" id="OMERI01G03870.1">
    <property type="protein sequence ID" value="OMERI01G03870.1"/>
    <property type="gene ID" value="OMERI01G03870"/>
</dbReference>
<reference evidence="20" key="2">
    <citation type="submission" date="2018-05" db="EMBL/GenBank/DDBJ databases">
        <title>OmerRS3 (Oryza meridionalis Reference Sequence Version 3).</title>
        <authorList>
            <person name="Zhang J."/>
            <person name="Kudrna D."/>
            <person name="Lee S."/>
            <person name="Talag J."/>
            <person name="Welchert J."/>
            <person name="Wing R.A."/>
        </authorList>
    </citation>
    <scope>NUCLEOTIDE SEQUENCE [LARGE SCALE GENOMIC DNA]</scope>
    <source>
        <strain evidence="20">cv. OR44</strain>
    </source>
</reference>
<keyword evidence="21" id="KW-1185">Reference proteome</keyword>
<dbReference type="HOGENOM" id="CLU_000288_18_3_1"/>
<keyword evidence="6" id="KW-0433">Leucine-rich repeat</keyword>
<keyword evidence="8 17" id="KW-0732">Signal</keyword>
<evidence type="ECO:0000256" key="8">
    <source>
        <dbReference type="ARBA" id="ARBA00022729"/>
    </source>
</evidence>
<evidence type="ECO:0000256" key="13">
    <source>
        <dbReference type="ARBA" id="ARBA00023180"/>
    </source>
</evidence>
<protein>
    <recommendedName>
        <fullName evidence="3">non-specific serine/threonine protein kinase</fullName>
        <ecNumber evidence="3">2.7.11.1</ecNumber>
    </recommendedName>
</protein>
<evidence type="ECO:0000256" key="16">
    <source>
        <dbReference type="SAM" id="Phobius"/>
    </source>
</evidence>
<dbReference type="SMART" id="SM00369">
    <property type="entry name" value="LRR_TYP"/>
    <property type="match status" value="9"/>
</dbReference>
<organism evidence="20">
    <name type="scientific">Oryza meridionalis</name>
    <dbReference type="NCBI Taxonomy" id="40149"/>
    <lineage>
        <taxon>Eukaryota</taxon>
        <taxon>Viridiplantae</taxon>
        <taxon>Streptophyta</taxon>
        <taxon>Embryophyta</taxon>
        <taxon>Tracheophyta</taxon>
        <taxon>Spermatophyta</taxon>
        <taxon>Magnoliopsida</taxon>
        <taxon>Liliopsida</taxon>
        <taxon>Poales</taxon>
        <taxon>Poaceae</taxon>
        <taxon>BOP clade</taxon>
        <taxon>Oryzoideae</taxon>
        <taxon>Oryzeae</taxon>
        <taxon>Oryzinae</taxon>
        <taxon>Oryza</taxon>
    </lineage>
</organism>
<dbReference type="InterPro" id="IPR001611">
    <property type="entry name" value="Leu-rich_rpt"/>
</dbReference>
<keyword evidence="9" id="KW-0677">Repeat</keyword>
<dbReference type="InterPro" id="IPR003591">
    <property type="entry name" value="Leu-rich_rpt_typical-subtyp"/>
</dbReference>
<feature type="domain" description="Disease resistance R13L4/SHOC-2-like LRR" evidence="19">
    <location>
        <begin position="365"/>
        <end position="546"/>
    </location>
</feature>
<evidence type="ECO:0000256" key="9">
    <source>
        <dbReference type="ARBA" id="ARBA00022737"/>
    </source>
</evidence>
<evidence type="ECO:0000256" key="12">
    <source>
        <dbReference type="ARBA" id="ARBA00023136"/>
    </source>
</evidence>
<dbReference type="Pfam" id="PF00560">
    <property type="entry name" value="LRR_1"/>
    <property type="match status" value="4"/>
</dbReference>
<dbReference type="AlphaFoldDB" id="A0A0E0BXH2"/>
<dbReference type="FunFam" id="3.80.10.10:FF:000095">
    <property type="entry name" value="LRR receptor-like serine/threonine-protein kinase GSO1"/>
    <property type="match status" value="1"/>
</dbReference>
<dbReference type="STRING" id="40149.A0A0E0BXH2"/>
<evidence type="ECO:0000256" key="5">
    <source>
        <dbReference type="ARBA" id="ARBA00022527"/>
    </source>
</evidence>
<feature type="transmembrane region" description="Helical" evidence="16">
    <location>
        <begin position="952"/>
        <end position="976"/>
    </location>
</feature>
<evidence type="ECO:0000256" key="14">
    <source>
        <dbReference type="ARBA" id="ARBA00047899"/>
    </source>
</evidence>
<evidence type="ECO:0000256" key="15">
    <source>
        <dbReference type="ARBA" id="ARBA00048679"/>
    </source>
</evidence>
<evidence type="ECO:0000313" key="20">
    <source>
        <dbReference type="EnsemblPlants" id="OMERI01G03870.1"/>
    </source>
</evidence>
<keyword evidence="11 16" id="KW-1133">Transmembrane helix</keyword>
<dbReference type="PRINTS" id="PR00019">
    <property type="entry name" value="LEURICHRPT"/>
</dbReference>
<dbReference type="eggNOG" id="KOG0619">
    <property type="taxonomic scope" value="Eukaryota"/>
</dbReference>
<evidence type="ECO:0000256" key="11">
    <source>
        <dbReference type="ARBA" id="ARBA00022989"/>
    </source>
</evidence>
<dbReference type="Proteomes" id="UP000008021">
    <property type="component" value="Chromosome 1"/>
</dbReference>
<comment type="catalytic activity">
    <reaction evidence="14">
        <text>L-threonyl-[protein] + ATP = O-phospho-L-threonyl-[protein] + ADP + H(+)</text>
        <dbReference type="Rhea" id="RHEA:46608"/>
        <dbReference type="Rhea" id="RHEA-COMP:11060"/>
        <dbReference type="Rhea" id="RHEA-COMP:11605"/>
        <dbReference type="ChEBI" id="CHEBI:15378"/>
        <dbReference type="ChEBI" id="CHEBI:30013"/>
        <dbReference type="ChEBI" id="CHEBI:30616"/>
        <dbReference type="ChEBI" id="CHEBI:61977"/>
        <dbReference type="ChEBI" id="CHEBI:456216"/>
        <dbReference type="EC" id="2.7.11.1"/>
    </reaction>
</comment>
<evidence type="ECO:0000256" key="7">
    <source>
        <dbReference type="ARBA" id="ARBA00022692"/>
    </source>
</evidence>
<name>A0A0E0BXH2_9ORYZ</name>
<evidence type="ECO:0000256" key="10">
    <source>
        <dbReference type="ARBA" id="ARBA00022777"/>
    </source>
</evidence>
<accession>A0A0E0BXH2</accession>
<evidence type="ECO:0000256" key="6">
    <source>
        <dbReference type="ARBA" id="ARBA00022614"/>
    </source>
</evidence>
<dbReference type="InterPro" id="IPR032675">
    <property type="entry name" value="LRR_dom_sf"/>
</dbReference>
<feature type="domain" description="Leucine-rich repeat-containing N-terminal plant-type" evidence="18">
    <location>
        <begin position="53"/>
        <end position="93"/>
    </location>
</feature>
<keyword evidence="12 16" id="KW-0472">Membrane</keyword>
<reference evidence="20" key="1">
    <citation type="submission" date="2015-04" db="UniProtKB">
        <authorList>
            <consortium name="EnsemblPlants"/>
        </authorList>
    </citation>
    <scope>IDENTIFICATION</scope>
</reference>
<evidence type="ECO:0000313" key="21">
    <source>
        <dbReference type="Proteomes" id="UP000008021"/>
    </source>
</evidence>
<dbReference type="Gene3D" id="3.80.10.10">
    <property type="entry name" value="Ribonuclease Inhibitor"/>
    <property type="match status" value="5"/>
</dbReference>
<dbReference type="EC" id="2.7.11.1" evidence="3"/>
<keyword evidence="10" id="KW-0808">Transferase</keyword>
<dbReference type="InterPro" id="IPR013210">
    <property type="entry name" value="LRR_N_plant-typ"/>
</dbReference>
<evidence type="ECO:0000256" key="3">
    <source>
        <dbReference type="ARBA" id="ARBA00012513"/>
    </source>
</evidence>
<keyword evidence="10" id="KW-0418">Kinase</keyword>
<keyword evidence="13" id="KW-0325">Glycoprotein</keyword>
<evidence type="ECO:0000256" key="2">
    <source>
        <dbReference type="ARBA" id="ARBA00009592"/>
    </source>
</evidence>
<comment type="catalytic activity">
    <reaction evidence="15">
        <text>L-seryl-[protein] + ATP = O-phospho-L-seryl-[protein] + ADP + H(+)</text>
        <dbReference type="Rhea" id="RHEA:17989"/>
        <dbReference type="Rhea" id="RHEA-COMP:9863"/>
        <dbReference type="Rhea" id="RHEA-COMP:11604"/>
        <dbReference type="ChEBI" id="CHEBI:15378"/>
        <dbReference type="ChEBI" id="CHEBI:29999"/>
        <dbReference type="ChEBI" id="CHEBI:30616"/>
        <dbReference type="ChEBI" id="CHEBI:83421"/>
        <dbReference type="ChEBI" id="CHEBI:456216"/>
        <dbReference type="EC" id="2.7.11.1"/>
    </reaction>
</comment>
<dbReference type="InterPro" id="IPR055414">
    <property type="entry name" value="LRR_R13L4/SHOC2-like"/>
</dbReference>
<evidence type="ECO:0000259" key="18">
    <source>
        <dbReference type="Pfam" id="PF08263"/>
    </source>
</evidence>
<evidence type="ECO:0000256" key="17">
    <source>
        <dbReference type="SAM" id="SignalP"/>
    </source>
</evidence>
<comment type="similarity">
    <text evidence="2">Belongs to the RLP family.</text>
</comment>
<dbReference type="InterPro" id="IPR046956">
    <property type="entry name" value="RLP23-like"/>
</dbReference>
<dbReference type="SUPFAM" id="SSF52058">
    <property type="entry name" value="L domain-like"/>
    <property type="match status" value="3"/>
</dbReference>
<evidence type="ECO:0000256" key="1">
    <source>
        <dbReference type="ARBA" id="ARBA00004251"/>
    </source>
</evidence>
<dbReference type="PANTHER" id="PTHR48061">
    <property type="entry name" value="LEUCINE-RICH REPEAT RECEPTOR PROTEIN KINASE EMS1-LIKE-RELATED"/>
    <property type="match status" value="1"/>
</dbReference>
<dbReference type="Pfam" id="PF23598">
    <property type="entry name" value="LRR_14"/>
    <property type="match status" value="1"/>
</dbReference>
<evidence type="ECO:0000256" key="4">
    <source>
        <dbReference type="ARBA" id="ARBA00022475"/>
    </source>
</evidence>
<proteinExistence type="inferred from homology"/>
<feature type="signal peptide" evidence="17">
    <location>
        <begin position="1"/>
        <end position="27"/>
    </location>
</feature>
<keyword evidence="5" id="KW-0723">Serine/threonine-protein kinase</keyword>
<feature type="chain" id="PRO_5002355579" description="non-specific serine/threonine protein kinase" evidence="17">
    <location>
        <begin position="28"/>
        <end position="996"/>
    </location>
</feature>
<dbReference type="GO" id="GO:0004674">
    <property type="term" value="F:protein serine/threonine kinase activity"/>
    <property type="evidence" value="ECO:0007669"/>
    <property type="project" value="UniProtKB-KW"/>
</dbReference>